<keyword evidence="2 5" id="KW-0456">Lyase</keyword>
<dbReference type="Proteomes" id="UP001318301">
    <property type="component" value="Unassembled WGS sequence"/>
</dbReference>
<evidence type="ECO:0000256" key="2">
    <source>
        <dbReference type="ARBA" id="ARBA00023239"/>
    </source>
</evidence>
<organism evidence="5 6">
    <name type="scientific">Aquirufa beregesia</name>
    <dbReference type="NCBI Taxonomy" id="2516556"/>
    <lineage>
        <taxon>Bacteria</taxon>
        <taxon>Pseudomonadati</taxon>
        <taxon>Bacteroidota</taxon>
        <taxon>Cytophagia</taxon>
        <taxon>Cytophagales</taxon>
        <taxon>Flectobacillaceae</taxon>
        <taxon>Aquirufa</taxon>
    </lineage>
</organism>
<evidence type="ECO:0000313" key="5">
    <source>
        <dbReference type="EMBL" id="NGZ44957.1"/>
    </source>
</evidence>
<evidence type="ECO:0000259" key="4">
    <source>
        <dbReference type="Pfam" id="PF05426"/>
    </source>
</evidence>
<dbReference type="InterPro" id="IPR008397">
    <property type="entry name" value="Alginate_lyase_dom"/>
</dbReference>
<comment type="caution">
    <text evidence="5">The sequence shown here is derived from an EMBL/GenBank/DDBJ whole genome shotgun (WGS) entry which is preliminary data.</text>
</comment>
<evidence type="ECO:0000256" key="1">
    <source>
        <dbReference type="ARBA" id="ARBA00022729"/>
    </source>
</evidence>
<feature type="chain" id="PRO_5045853512" evidence="3">
    <location>
        <begin position="17"/>
        <end position="376"/>
    </location>
</feature>
<evidence type="ECO:0000313" key="6">
    <source>
        <dbReference type="Proteomes" id="UP001318301"/>
    </source>
</evidence>
<dbReference type="RefSeq" id="WP_205753165.1">
    <property type="nucleotide sequence ID" value="NZ_CBCSIJ010000010.1"/>
</dbReference>
<gene>
    <name evidence="5" type="ORF">EWU23_10765</name>
</gene>
<evidence type="ECO:0000256" key="3">
    <source>
        <dbReference type="SAM" id="SignalP"/>
    </source>
</evidence>
<protein>
    <submittedName>
        <fullName evidence="5">Alginate lyase</fullName>
    </submittedName>
</protein>
<dbReference type="Gene3D" id="1.50.10.100">
    <property type="entry name" value="Chondroitin AC/alginate lyase"/>
    <property type="match status" value="1"/>
</dbReference>
<accession>A0ABX0F0G5</accession>
<name>A0ABX0F0G5_9BACT</name>
<dbReference type="InterPro" id="IPR008929">
    <property type="entry name" value="Chondroitin_lyas"/>
</dbReference>
<dbReference type="EMBL" id="SEWW01000007">
    <property type="protein sequence ID" value="NGZ44957.1"/>
    <property type="molecule type" value="Genomic_DNA"/>
</dbReference>
<dbReference type="SUPFAM" id="SSF48230">
    <property type="entry name" value="Chondroitin AC/alginate lyase"/>
    <property type="match status" value="1"/>
</dbReference>
<proteinExistence type="predicted"/>
<keyword evidence="1 3" id="KW-0732">Signal</keyword>
<keyword evidence="6" id="KW-1185">Reference proteome</keyword>
<sequence>MKMILVLLCLSFSSFALDIYPKELIVKTIEKANKQIGLKPITVTATVCPRSAGDIHDFYSEGDYWWPDPANPDGPYIQRDGETNPENFVAHRLAMIRFSDIVGSLASAYKLTQQKRFALAALPHFRAWFIDPETRMNPSLLYAQAIKGRMTGRGIGIIDTIHFLEVIKALEALKFHIPAEDYTRIVSWFKEYTQWLTTHPYGLAERDALNNHGTCWALQVAVFASFTGNAGLVDFCRKRYMQVFIPNQMGTDGSFPLELKRTKPYGYSLFNLDIMATLAHVLQMWDWKMPDGRGIQKGIQFLLPYIQDKSQWKYPADVMYFDQWPIAQSCLFFAGIHGNQVAMNIWRKLDHFPTNQEVIRNSPIRNPILWYSYSNQ</sequence>
<dbReference type="Pfam" id="PF05426">
    <property type="entry name" value="Alginate_lyase"/>
    <property type="match status" value="1"/>
</dbReference>
<dbReference type="GO" id="GO:0016829">
    <property type="term" value="F:lyase activity"/>
    <property type="evidence" value="ECO:0007669"/>
    <property type="project" value="UniProtKB-KW"/>
</dbReference>
<reference evidence="5 6" key="1">
    <citation type="submission" date="2019-02" db="EMBL/GenBank/DDBJ databases">
        <title>Genome of a new Bacteroidetes strain.</title>
        <authorList>
            <person name="Pitt A."/>
        </authorList>
    </citation>
    <scope>NUCLEOTIDE SEQUENCE [LARGE SCALE GENOMIC DNA]</scope>
    <source>
        <strain evidence="5 6">50C-KIRBA</strain>
    </source>
</reference>
<feature type="domain" description="Alginate lyase" evidence="4">
    <location>
        <begin position="43"/>
        <end position="312"/>
    </location>
</feature>
<feature type="signal peptide" evidence="3">
    <location>
        <begin position="1"/>
        <end position="16"/>
    </location>
</feature>